<evidence type="ECO:0008006" key="5">
    <source>
        <dbReference type="Google" id="ProtNLM"/>
    </source>
</evidence>
<feature type="region of interest" description="Disordered" evidence="2">
    <location>
        <begin position="575"/>
        <end position="647"/>
    </location>
</feature>
<dbReference type="Gene3D" id="1.10.443.20">
    <property type="entry name" value="Centromere DNA-binding protein complex CBF3 subunit, domain 2"/>
    <property type="match status" value="1"/>
</dbReference>
<dbReference type="AlphaFoldDB" id="A0AAD4D6Y1"/>
<sequence>MDESTIGNRLDSLFGGDGELEKEEQDKEQEDTQGGEEWEEGEEDEEKEQEHGEHGGDKEGKVGRGEETEEGGAIGEEEWVDEEKDDLDSEARRQTPSSRSERNRAHVLKTRVAYQRHWKDWCIRKRYDDRDKVTPAKFVSWVEELTAETEYRNDYNPHLSVFPLVHSTSAKGDVTRRYSVNTIIKNLRYIRQLYDEQRIKENLIRNSSKVLPTELVAEVLRKYGERIKNAAATTVNHYKQQNANSDNKDDIQDEVTKRPDGVSDNSLLLLKMTMQALWAWSPKQYIQDWWKLAAQDRFRLAFDRFKNPRHKLSNILLLHLHFLHIESHINEDDAAPDFEDAKWKLHVQAVDIMFEDEPDLASRFAEIDNANIDEEEEEVLNNNSTGKIHDLATYRLPGDGITVSLSTTLSKASVFQLPRNRVLPPLHLQQQLFPFIEDAFPGNDDWKAWIDNIMLNRSEDTNRASELKGLYKKSTSLVVRVLILLVRLRRVILQDFAVMMVSAGNEGDIGGNCASFAHELSSKFPVLTSPDYLEYASYLRDATVRKSTQSSRAPPLSYPLSDEDAMRLVVQRAHSTTATNRKLGGNDDGVQSDSTTITDRSSDTDTDTDTNTDTNTNAATGFDDQPWHENPNAPQLSSTTKSSATAAAIRSSSDALFQGKGNGDSTNARFRNMDDSMSTFLQHEIRDLRDKVLTLENQVEQLSDDNRRLRHQHHTFGQHTFTINVQSDAVDHDHDPDRFRQEIQSLRTQLAAKEREKMDAMDAVTVAIEAASQAIESERALGNKVAEMEQSIQGLWTMVAEAKANTNKPRLSETGKRMELSQQELLKSQLDAFRRELAISAKLLSQS</sequence>
<feature type="region of interest" description="Disordered" evidence="2">
    <location>
        <begin position="239"/>
        <end position="258"/>
    </location>
</feature>
<dbReference type="GO" id="GO:0003677">
    <property type="term" value="F:DNA binding"/>
    <property type="evidence" value="ECO:0007669"/>
    <property type="project" value="InterPro"/>
</dbReference>
<gene>
    <name evidence="3" type="ORF">BGZ95_001385</name>
</gene>
<proteinExistence type="predicted"/>
<dbReference type="EMBL" id="JAAAIL010001284">
    <property type="protein sequence ID" value="KAG0270894.1"/>
    <property type="molecule type" value="Genomic_DNA"/>
</dbReference>
<feature type="coiled-coil region" evidence="1">
    <location>
        <begin position="678"/>
        <end position="712"/>
    </location>
</feature>
<feature type="region of interest" description="Disordered" evidence="2">
    <location>
        <begin position="1"/>
        <end position="104"/>
    </location>
</feature>
<dbReference type="InterPro" id="IPR038279">
    <property type="entry name" value="Ndc10_dom2_sf"/>
</dbReference>
<protein>
    <recommendedName>
        <fullName evidence="5">Ndc10 domain-containing protein</fullName>
    </recommendedName>
</protein>
<feature type="compositionally biased region" description="Basic and acidic residues" evidence="2">
    <location>
        <begin position="48"/>
        <end position="66"/>
    </location>
</feature>
<feature type="compositionally biased region" description="Basic and acidic residues" evidence="2">
    <location>
        <begin position="246"/>
        <end position="258"/>
    </location>
</feature>
<keyword evidence="1" id="KW-0175">Coiled coil</keyword>
<name>A0AAD4D6Y1_9FUNG</name>
<organism evidence="3 4">
    <name type="scientific">Linnemannia exigua</name>
    <dbReference type="NCBI Taxonomy" id="604196"/>
    <lineage>
        <taxon>Eukaryota</taxon>
        <taxon>Fungi</taxon>
        <taxon>Fungi incertae sedis</taxon>
        <taxon>Mucoromycota</taxon>
        <taxon>Mortierellomycotina</taxon>
        <taxon>Mortierellomycetes</taxon>
        <taxon>Mortierellales</taxon>
        <taxon>Mortierellaceae</taxon>
        <taxon>Linnemannia</taxon>
    </lineage>
</organism>
<comment type="caution">
    <text evidence="3">The sequence shown here is derived from an EMBL/GenBank/DDBJ whole genome shotgun (WGS) entry which is preliminary data.</text>
</comment>
<feature type="compositionally biased region" description="Acidic residues" evidence="2">
    <location>
        <begin position="18"/>
        <end position="47"/>
    </location>
</feature>
<evidence type="ECO:0000256" key="2">
    <source>
        <dbReference type="SAM" id="MobiDB-lite"/>
    </source>
</evidence>
<evidence type="ECO:0000256" key="1">
    <source>
        <dbReference type="SAM" id="Coils"/>
    </source>
</evidence>
<feature type="compositionally biased region" description="Acidic residues" evidence="2">
    <location>
        <begin position="67"/>
        <end position="88"/>
    </location>
</feature>
<keyword evidence="4" id="KW-1185">Reference proteome</keyword>
<accession>A0AAD4D6Y1</accession>
<evidence type="ECO:0000313" key="3">
    <source>
        <dbReference type="EMBL" id="KAG0270894.1"/>
    </source>
</evidence>
<evidence type="ECO:0000313" key="4">
    <source>
        <dbReference type="Proteomes" id="UP001194580"/>
    </source>
</evidence>
<reference evidence="3" key="1">
    <citation type="journal article" date="2020" name="Fungal Divers.">
        <title>Resolving the Mortierellaceae phylogeny through synthesis of multi-gene phylogenetics and phylogenomics.</title>
        <authorList>
            <person name="Vandepol N."/>
            <person name="Liber J."/>
            <person name="Desiro A."/>
            <person name="Na H."/>
            <person name="Kennedy M."/>
            <person name="Barry K."/>
            <person name="Grigoriev I.V."/>
            <person name="Miller A.N."/>
            <person name="O'Donnell K."/>
            <person name="Stajich J.E."/>
            <person name="Bonito G."/>
        </authorList>
    </citation>
    <scope>NUCLEOTIDE SEQUENCE</scope>
    <source>
        <strain evidence="3">NRRL 28262</strain>
    </source>
</reference>
<feature type="compositionally biased region" description="Low complexity" evidence="2">
    <location>
        <begin position="637"/>
        <end position="647"/>
    </location>
</feature>
<feature type="compositionally biased region" description="Basic and acidic residues" evidence="2">
    <location>
        <begin position="89"/>
        <end position="104"/>
    </location>
</feature>
<dbReference type="Proteomes" id="UP001194580">
    <property type="component" value="Unassembled WGS sequence"/>
</dbReference>